<dbReference type="AlphaFoldDB" id="K4FT99"/>
<comment type="subcellular location">
    <subcellularLocation>
        <location evidence="1">Membrane</location>
        <topology evidence="1">Single-pass type I membrane protein</topology>
    </subcellularLocation>
</comment>
<dbReference type="OrthoDB" id="8942047at2759"/>
<dbReference type="Pfam" id="PF09240">
    <property type="entry name" value="IL6Ra-bind"/>
    <property type="match status" value="1"/>
</dbReference>
<dbReference type="GO" id="GO:0004896">
    <property type="term" value="F:cytokine receptor activity"/>
    <property type="evidence" value="ECO:0007669"/>
    <property type="project" value="TreeGrafter"/>
</dbReference>
<feature type="domain" description="Type I cytokine receptor cytokine-binding" evidence="10">
    <location>
        <begin position="43"/>
        <end position="118"/>
    </location>
</feature>
<feature type="transmembrane region" description="Helical" evidence="8">
    <location>
        <begin position="233"/>
        <end position="254"/>
    </location>
</feature>
<proteinExistence type="evidence at transcript level"/>
<dbReference type="SUPFAM" id="SSF49265">
    <property type="entry name" value="Fibronectin type III"/>
    <property type="match status" value="2"/>
</dbReference>
<organism evidence="11">
    <name type="scientific">Callorhinchus milii</name>
    <name type="common">Ghost shark</name>
    <dbReference type="NCBI Taxonomy" id="7868"/>
    <lineage>
        <taxon>Eukaryota</taxon>
        <taxon>Metazoa</taxon>
        <taxon>Chordata</taxon>
        <taxon>Craniata</taxon>
        <taxon>Vertebrata</taxon>
        <taxon>Chondrichthyes</taxon>
        <taxon>Holocephali</taxon>
        <taxon>Chimaeriformes</taxon>
        <taxon>Callorhinchidae</taxon>
        <taxon>Callorhinchus</taxon>
    </lineage>
</organism>
<feature type="chain" id="PRO_5003878844" evidence="9">
    <location>
        <begin position="21"/>
        <end position="317"/>
    </location>
</feature>
<dbReference type="Gene3D" id="2.60.40.10">
    <property type="entry name" value="Immunoglobulins"/>
    <property type="match status" value="2"/>
</dbReference>
<keyword evidence="7" id="KW-0325">Glycoprotein</keyword>
<dbReference type="PANTHER" id="PTHR23037:SF46">
    <property type="entry name" value="INTERLEUKIN 5 RECEPTOR SUBUNIT ALPHA"/>
    <property type="match status" value="1"/>
</dbReference>
<evidence type="ECO:0000256" key="3">
    <source>
        <dbReference type="ARBA" id="ARBA00022729"/>
    </source>
</evidence>
<protein>
    <submittedName>
        <fullName evidence="11">Cytokine receptor common subunit gamma-like protein</fullName>
    </submittedName>
</protein>
<evidence type="ECO:0000259" key="10">
    <source>
        <dbReference type="Pfam" id="PF09240"/>
    </source>
</evidence>
<keyword evidence="3 9" id="KW-0732">Signal</keyword>
<keyword evidence="2 8" id="KW-0812">Transmembrane</keyword>
<keyword evidence="4 8" id="KW-1133">Transmembrane helix</keyword>
<dbReference type="InterPro" id="IPR013783">
    <property type="entry name" value="Ig-like_fold"/>
</dbReference>
<dbReference type="GeneID" id="103177099"/>
<dbReference type="PANTHER" id="PTHR23037">
    <property type="entry name" value="CYTOKINE RECEPTOR"/>
    <property type="match status" value="1"/>
</dbReference>
<accession>K4FT99</accession>
<evidence type="ECO:0000256" key="8">
    <source>
        <dbReference type="SAM" id="Phobius"/>
    </source>
</evidence>
<feature type="signal peptide" evidence="9">
    <location>
        <begin position="1"/>
        <end position="20"/>
    </location>
</feature>
<evidence type="ECO:0000256" key="4">
    <source>
        <dbReference type="ARBA" id="ARBA00022989"/>
    </source>
</evidence>
<evidence type="ECO:0000256" key="5">
    <source>
        <dbReference type="ARBA" id="ARBA00023136"/>
    </source>
</evidence>
<name>K4FT99_CALMI</name>
<evidence type="ECO:0000313" key="11">
    <source>
        <dbReference type="EMBL" id="AFK10574.1"/>
    </source>
</evidence>
<evidence type="ECO:0000256" key="1">
    <source>
        <dbReference type="ARBA" id="ARBA00004479"/>
    </source>
</evidence>
<dbReference type="EMBL" id="JX052346">
    <property type="protein sequence ID" value="AFK10574.1"/>
    <property type="molecule type" value="mRNA"/>
</dbReference>
<keyword evidence="6 11" id="KW-0675">Receptor</keyword>
<dbReference type="InterPro" id="IPR036116">
    <property type="entry name" value="FN3_sf"/>
</dbReference>
<reference evidence="11" key="1">
    <citation type="journal article" date="2012" name="PLoS ONE">
        <title>Sequencing and Analysis of Full-Length cDNAs, 5'-ESTs and 3'-ESTs from a Cartilaginous Fish, the Elephant Shark (Callorhinchus milii).</title>
        <authorList>
            <person name="Tan Y.Y."/>
            <person name="Kodzius R."/>
            <person name="Tay B.H."/>
            <person name="Tay A."/>
            <person name="Brenner S."/>
            <person name="Venkatesh B."/>
        </authorList>
    </citation>
    <scope>NUCLEOTIDE SEQUENCE</scope>
    <source>
        <tissue evidence="11">Gills</tissue>
    </source>
</reference>
<evidence type="ECO:0000256" key="2">
    <source>
        <dbReference type="ARBA" id="ARBA00022692"/>
    </source>
</evidence>
<dbReference type="RefSeq" id="NP_001279533.1">
    <property type="nucleotide sequence ID" value="NM_001292604.1"/>
</dbReference>
<dbReference type="GO" id="GO:0009897">
    <property type="term" value="C:external side of plasma membrane"/>
    <property type="evidence" value="ECO:0007669"/>
    <property type="project" value="TreeGrafter"/>
</dbReference>
<evidence type="ECO:0000256" key="7">
    <source>
        <dbReference type="ARBA" id="ARBA00023180"/>
    </source>
</evidence>
<keyword evidence="5 8" id="KW-0472">Membrane</keyword>
<dbReference type="InterPro" id="IPR015321">
    <property type="entry name" value="TypeI_recpt_CBD"/>
</dbReference>
<evidence type="ECO:0000256" key="6">
    <source>
        <dbReference type="ARBA" id="ARBA00023170"/>
    </source>
</evidence>
<evidence type="ECO:0000256" key="9">
    <source>
        <dbReference type="SAM" id="SignalP"/>
    </source>
</evidence>
<sequence length="317" mass="36558">MHCSPFSLLATSVWLGAVSAVTNSTASPPEMGAWIPNKSWIQNVSCIFYDEIYMNCTWDISESAAQKQQFVLYYKNYNERFAECKSQRSGDQGHASCYLHGVTSYYNILYLRINASENIQFEKEIDPPLDFNKLKPPINVTVLKNNTITWENIPFKIFEECFTYQLNFTTSNGWFTETSDWNNYNLEKKLNKFTVKVRSRIGEHHRGDSQIWSDWSESVTVEKEPEPKNTGPWMIAISIAISVSLIVLLVGIFIQRYRLWAKLCQPIPDPKKAFNGLFEDHNGDFQLWVQSNIPVPEKNEECHPITAENEDLGSKLK</sequence>